<dbReference type="InterPro" id="IPR035961">
    <property type="entry name" value="Rhabdovirus_nucleoprotein-like"/>
</dbReference>
<keyword evidence="2" id="KW-0543">Viral nucleoprotein</keyword>
<protein>
    <submittedName>
        <fullName evidence="2">Nucleocapsid</fullName>
    </submittedName>
</protein>
<feature type="domain" description="Rhabdovirus nucleocapsid" evidence="1">
    <location>
        <begin position="97"/>
        <end position="176"/>
    </location>
</feature>
<dbReference type="InterPro" id="IPR000448">
    <property type="entry name" value="Rhabdo_ncapsid"/>
</dbReference>
<dbReference type="EMBL" id="EU310873">
    <property type="protein sequence ID" value="ABY55232.1"/>
    <property type="molecule type" value="Viral_cRNA"/>
</dbReference>
<feature type="non-terminal residue" evidence="2">
    <location>
        <position position="181"/>
    </location>
</feature>
<dbReference type="Pfam" id="PF00945">
    <property type="entry name" value="Rhabdo_ncap"/>
    <property type="match status" value="1"/>
</dbReference>
<evidence type="ECO:0000259" key="1">
    <source>
        <dbReference type="Pfam" id="PF00945"/>
    </source>
</evidence>
<feature type="non-terminal residue" evidence="2">
    <location>
        <position position="1"/>
    </location>
</feature>
<dbReference type="SUPFAM" id="SSF140809">
    <property type="entry name" value="Rhabdovirus nucleoprotein-like"/>
    <property type="match status" value="1"/>
</dbReference>
<name>B0FE91_9RHAB</name>
<organism evidence="2">
    <name type="scientific">Itacaiunas virus</name>
    <dbReference type="NCBI Taxonomy" id="490111"/>
    <lineage>
        <taxon>Viruses</taxon>
        <taxon>Riboviria</taxon>
        <taxon>Orthornavirae</taxon>
        <taxon>Negarnaviricota</taxon>
        <taxon>Haploviricotina</taxon>
        <taxon>Monjiviricetes</taxon>
        <taxon>Mononegavirales</taxon>
        <taxon>Rhabdoviridae</taxon>
        <taxon>Alpharhabdovirinae</taxon>
        <taxon>Curiovirus</taxon>
        <taxon>Curiovirus itacaiunas</taxon>
    </lineage>
</organism>
<evidence type="ECO:0000313" key="2">
    <source>
        <dbReference type="EMBL" id="ABY55232.1"/>
    </source>
</evidence>
<reference evidence="2" key="1">
    <citation type="journal article" date="2006" name="Arch. Virol.">
        <title>Characterization of two new rhabdoviruses isolated from midges (Culicoides SPP) in the Brazilian Amazon: proposed members of a new genus, Bracorhabdovirus.</title>
        <authorList>
            <person name="Diniz J.A."/>
            <person name="Nunes M.R."/>
            <person name="Travassos da Rosa A.P."/>
            <person name="Cruz A.C."/>
            <person name="de Souza W."/>
            <person name="Medeiros D.B."/>
            <person name="Chiang J.O."/>
            <person name="Vasconcelos P.F."/>
        </authorList>
    </citation>
    <scope>NUCLEOTIDE SEQUENCE</scope>
    <source>
        <strain evidence="2">BeAr 427036</strain>
    </source>
</reference>
<sequence length="181" mass="19327">SPVKAACKRYTPHSLCADSSETKQSSEALTRKGLCGHSKCGSAAGTPQESLPQSLFHTEMCPGSAADGTVLNTGKVVGKLHCRTPQDPHWPEGHTHSIENTCLPRAGLLYAYTVATSADFAQQFCVGNIKYTPEDISGGFSSNAPPHGTEVIECIGWFEDQKSQPTRDMMHNGKSAVLLHG</sequence>
<proteinExistence type="predicted"/>
<accession>B0FE91</accession>
<keyword evidence="2" id="KW-0946">Virion</keyword>
<dbReference type="GO" id="GO:0019013">
    <property type="term" value="C:viral nucleocapsid"/>
    <property type="evidence" value="ECO:0007669"/>
    <property type="project" value="UniProtKB-KW"/>
</dbReference>
<reference evidence="2" key="2">
    <citation type="submission" date="2007-11" db="EMBL/GenBank/DDBJ databases">
        <authorList>
            <person name="Nunes M.R.T."/>
            <person name="Vasconcelos P.F.C."/>
        </authorList>
    </citation>
    <scope>NUCLEOTIDE SEQUENCE</scope>
    <source>
        <strain evidence="2">BeAr 427036</strain>
    </source>
</reference>